<comment type="catalytic activity">
    <reaction evidence="1">
        <text>O-phospho-L-seryl-[protein] + H2O = L-seryl-[protein] + phosphate</text>
        <dbReference type="Rhea" id="RHEA:20629"/>
        <dbReference type="Rhea" id="RHEA-COMP:9863"/>
        <dbReference type="Rhea" id="RHEA-COMP:11604"/>
        <dbReference type="ChEBI" id="CHEBI:15377"/>
        <dbReference type="ChEBI" id="CHEBI:29999"/>
        <dbReference type="ChEBI" id="CHEBI:43474"/>
        <dbReference type="ChEBI" id="CHEBI:83421"/>
        <dbReference type="EC" id="3.1.3.16"/>
    </reaction>
</comment>
<comment type="similarity">
    <text evidence="1">Belongs to the PP2C family.</text>
</comment>
<comment type="caution">
    <text evidence="4">The sequence shown here is derived from an EMBL/GenBank/DDBJ whole genome shotgun (WGS) entry which is preliminary data.</text>
</comment>
<keyword evidence="5" id="KW-1185">Reference proteome</keyword>
<gene>
    <name evidence="4" type="ORF">ILEXP_LOCUS51738</name>
</gene>
<sequence length="659" mass="71319">MADFFCTFVDSRSCTKFSLFNPFHPFLKPIPALSTLSFHNRRSRRRRKTLHVTLFSKPILPTPPSSDFDIVSITECSDGSFVFRFGDASEIARNGELEEPNLGNEGLVREDKKELHNANVLDGDHESGVIVKKIEGKVRSDLSDSVDPVADCGVGNSAVERENDVNGGISGSQVESNERFFKDSQEVEFASDSKMVGSSLSLIDVKNSVCSEEGLIEKDKDESSNSVTVRLETSFVAENGAASVEVLEEDSEKEATLGLNSVELDSVVEVPICNADQGMSEENVYSPVMQLLLEAQDKSVESGMHGVIDEDGDENDMMEVLHLSPPLEAEPILDEEISHDVIVDSAEADRIGSPATLDNSTTNSISEVERNEGNAQSSELLEVPGCQAIELKLTETAVNREEISTAGFVLSSGAALFPHPSKALTGGEDAYFVECQSWFGVADGVGQWSLEGINPGVYARELMANCEKIVSSCISLQITNPEEVLNRSIAEAQSPGSSTILVAYFDGQVLDVVNIGDSGFIIIRDGAIYKISSPMLHEFNFPFQVQRGDDLSELVERYRIDLDEGDVIVAATDGLFDNLYPQEIASIVSKSLQLNLKHQEIAEVLARTAQEVGSSASARSPFADAAQAAGYVGYTGGKLDDVAVIVSLVQKKRSNSSIE</sequence>
<evidence type="ECO:0000256" key="2">
    <source>
        <dbReference type="SAM" id="MobiDB-lite"/>
    </source>
</evidence>
<dbReference type="Pfam" id="PF13672">
    <property type="entry name" value="PP2C_2"/>
    <property type="match status" value="1"/>
</dbReference>
<feature type="compositionally biased region" description="Polar residues" evidence="2">
    <location>
        <begin position="356"/>
        <end position="366"/>
    </location>
</feature>
<keyword evidence="1" id="KW-0904">Protein phosphatase</keyword>
<feature type="domain" description="PPM-type phosphatase" evidence="3">
    <location>
        <begin position="414"/>
        <end position="649"/>
    </location>
</feature>
<dbReference type="InterPro" id="IPR039123">
    <property type="entry name" value="PPTC7"/>
</dbReference>
<keyword evidence="1" id="KW-0460">Magnesium</keyword>
<keyword evidence="1" id="KW-0378">Hydrolase</keyword>
<comment type="catalytic activity">
    <reaction evidence="1">
        <text>O-phospho-L-threonyl-[protein] + H2O = L-threonyl-[protein] + phosphate</text>
        <dbReference type="Rhea" id="RHEA:47004"/>
        <dbReference type="Rhea" id="RHEA-COMP:11060"/>
        <dbReference type="Rhea" id="RHEA-COMP:11605"/>
        <dbReference type="ChEBI" id="CHEBI:15377"/>
        <dbReference type="ChEBI" id="CHEBI:30013"/>
        <dbReference type="ChEBI" id="CHEBI:43474"/>
        <dbReference type="ChEBI" id="CHEBI:61977"/>
        <dbReference type="EC" id="3.1.3.16"/>
    </reaction>
</comment>
<keyword evidence="1" id="KW-0464">Manganese</keyword>
<accession>A0ABC8UKW9</accession>
<feature type="region of interest" description="Disordered" evidence="2">
    <location>
        <begin position="352"/>
        <end position="377"/>
    </location>
</feature>
<dbReference type="GO" id="GO:0004722">
    <property type="term" value="F:protein serine/threonine phosphatase activity"/>
    <property type="evidence" value="ECO:0007669"/>
    <property type="project" value="UniProtKB-EC"/>
</dbReference>
<dbReference type="PANTHER" id="PTHR12320">
    <property type="entry name" value="PROTEIN PHOSPHATASE 2C"/>
    <property type="match status" value="1"/>
</dbReference>
<dbReference type="SMART" id="SM00331">
    <property type="entry name" value="PP2C_SIG"/>
    <property type="match status" value="1"/>
</dbReference>
<comment type="cofactor">
    <cofactor evidence="1">
        <name>Mg(2+)</name>
        <dbReference type="ChEBI" id="CHEBI:18420"/>
    </cofactor>
</comment>
<dbReference type="EC" id="3.1.3.16" evidence="1"/>
<dbReference type="SMART" id="SM00332">
    <property type="entry name" value="PP2Cc"/>
    <property type="match status" value="1"/>
</dbReference>
<keyword evidence="1" id="KW-0479">Metal-binding</keyword>
<evidence type="ECO:0000259" key="3">
    <source>
        <dbReference type="PROSITE" id="PS51746"/>
    </source>
</evidence>
<evidence type="ECO:0000256" key="1">
    <source>
        <dbReference type="RuleBase" id="RU366020"/>
    </source>
</evidence>
<evidence type="ECO:0000313" key="5">
    <source>
        <dbReference type="Proteomes" id="UP001642360"/>
    </source>
</evidence>
<dbReference type="Gene3D" id="3.60.40.10">
    <property type="entry name" value="PPM-type phosphatase domain"/>
    <property type="match status" value="2"/>
</dbReference>
<dbReference type="EMBL" id="CAUOFW020008124">
    <property type="protein sequence ID" value="CAK9181656.1"/>
    <property type="molecule type" value="Genomic_DNA"/>
</dbReference>
<dbReference type="InterPro" id="IPR036457">
    <property type="entry name" value="PPM-type-like_dom_sf"/>
</dbReference>
<name>A0ABC8UKW9_9AQUA</name>
<dbReference type="Proteomes" id="UP001642360">
    <property type="component" value="Unassembled WGS sequence"/>
</dbReference>
<protein>
    <recommendedName>
        <fullName evidence="1">Protein phosphatase</fullName>
        <ecNumber evidence="1">3.1.3.16</ecNumber>
    </recommendedName>
</protein>
<organism evidence="4 5">
    <name type="scientific">Ilex paraguariensis</name>
    <name type="common">yerba mate</name>
    <dbReference type="NCBI Taxonomy" id="185542"/>
    <lineage>
        <taxon>Eukaryota</taxon>
        <taxon>Viridiplantae</taxon>
        <taxon>Streptophyta</taxon>
        <taxon>Embryophyta</taxon>
        <taxon>Tracheophyta</taxon>
        <taxon>Spermatophyta</taxon>
        <taxon>Magnoliopsida</taxon>
        <taxon>eudicotyledons</taxon>
        <taxon>Gunneridae</taxon>
        <taxon>Pentapetalae</taxon>
        <taxon>asterids</taxon>
        <taxon>campanulids</taxon>
        <taxon>Aquifoliales</taxon>
        <taxon>Aquifoliaceae</taxon>
        <taxon>Ilex</taxon>
    </lineage>
</organism>
<dbReference type="SUPFAM" id="SSF81606">
    <property type="entry name" value="PP2C-like"/>
    <property type="match status" value="1"/>
</dbReference>
<dbReference type="InterPro" id="IPR001932">
    <property type="entry name" value="PPM-type_phosphatase-like_dom"/>
</dbReference>
<comment type="cofactor">
    <cofactor evidence="1">
        <name>Mn(2+)</name>
        <dbReference type="ChEBI" id="CHEBI:29035"/>
    </cofactor>
</comment>
<reference evidence="4 5" key="1">
    <citation type="submission" date="2024-02" db="EMBL/GenBank/DDBJ databases">
        <authorList>
            <person name="Vignale AGUSTIN F."/>
            <person name="Sosa J E."/>
            <person name="Modenutti C."/>
        </authorList>
    </citation>
    <scope>NUCLEOTIDE SEQUENCE [LARGE SCALE GENOMIC DNA]</scope>
</reference>
<proteinExistence type="inferred from homology"/>
<evidence type="ECO:0000313" key="4">
    <source>
        <dbReference type="EMBL" id="CAK9181656.1"/>
    </source>
</evidence>
<dbReference type="PANTHER" id="PTHR12320:SF1">
    <property type="entry name" value="PROTEIN PHOSPHATASE PTC7 HOMOLOG"/>
    <property type="match status" value="1"/>
</dbReference>
<dbReference type="AlphaFoldDB" id="A0ABC8UKW9"/>
<dbReference type="GO" id="GO:0046872">
    <property type="term" value="F:metal ion binding"/>
    <property type="evidence" value="ECO:0007669"/>
    <property type="project" value="UniProtKB-UniRule"/>
</dbReference>
<dbReference type="PROSITE" id="PS51746">
    <property type="entry name" value="PPM_2"/>
    <property type="match status" value="1"/>
</dbReference>